<dbReference type="EMBL" id="JAIOIV010000151">
    <property type="protein sequence ID" value="MBZ0158394.1"/>
    <property type="molecule type" value="Genomic_DNA"/>
</dbReference>
<dbReference type="Proteomes" id="UP000705867">
    <property type="component" value="Unassembled WGS sequence"/>
</dbReference>
<reference evidence="1" key="1">
    <citation type="journal article" date="2021" name="bioRxiv">
        <title>Unraveling nitrogen, sulfur and carbon metabolic pathways and microbial community transcriptional responses to substrate deprivation and toxicity stresses in a bioreactor mimicking anoxic brackish coastal sediment conditions.</title>
        <authorList>
            <person name="Martins P.D."/>
            <person name="Echeveste M.J."/>
            <person name="Arshad A."/>
            <person name="Kurth J."/>
            <person name="Ouboter H."/>
            <person name="Jetten M.S.M."/>
            <person name="Welte C.U."/>
        </authorList>
    </citation>
    <scope>NUCLEOTIDE SEQUENCE</scope>
    <source>
        <strain evidence="1">MAG_39</strain>
    </source>
</reference>
<reference evidence="1" key="2">
    <citation type="submission" date="2021-08" db="EMBL/GenBank/DDBJ databases">
        <authorList>
            <person name="Dalcin Martins P."/>
        </authorList>
    </citation>
    <scope>NUCLEOTIDE SEQUENCE</scope>
    <source>
        <strain evidence="1">MAG_39</strain>
    </source>
</reference>
<organism evidence="1 2">
    <name type="scientific">Candidatus Nitrobium versatile</name>
    <dbReference type="NCBI Taxonomy" id="2884831"/>
    <lineage>
        <taxon>Bacteria</taxon>
        <taxon>Pseudomonadati</taxon>
        <taxon>Nitrospirota</taxon>
        <taxon>Nitrospiria</taxon>
        <taxon>Nitrospirales</taxon>
        <taxon>Nitrospiraceae</taxon>
        <taxon>Candidatus Nitrobium</taxon>
    </lineage>
</organism>
<dbReference type="AlphaFoldDB" id="A0A953M3N8"/>
<evidence type="ECO:0000313" key="2">
    <source>
        <dbReference type="Proteomes" id="UP000705867"/>
    </source>
</evidence>
<name>A0A953M3N8_9BACT</name>
<gene>
    <name evidence="1" type="ORF">K8I29_19525</name>
</gene>
<accession>A0A953M3N8</accession>
<evidence type="ECO:0000313" key="1">
    <source>
        <dbReference type="EMBL" id="MBZ0158394.1"/>
    </source>
</evidence>
<sequence length="194" mass="20594">MEEKRIITLDELDARDIRRLRQGEGRLSLAGIWTLEHERDGRIIHTQSGKNIIPTAGLNHILDVVLGATAKNANWYVGIFKNNYTPIAGNTAADSLGAAGLYGECQDADYDSPATNRPAFTPAGAAAGVITNSASKASFTIAASITVYGAFLASSQAKTATTGTLIAAKKFDTSRAVVDNDILYVQYEITAISS</sequence>
<proteinExistence type="predicted"/>
<protein>
    <submittedName>
        <fullName evidence="1">Uncharacterized protein</fullName>
    </submittedName>
</protein>
<comment type="caution">
    <text evidence="1">The sequence shown here is derived from an EMBL/GenBank/DDBJ whole genome shotgun (WGS) entry which is preliminary data.</text>
</comment>